<sequence length="258" mass="29472">MKSNATGSFPRLRRMIRRAEPWKISGRARQTYIPADEKLAEKIGIAQNDKIIVFAGGAGQWASELSKFADVRYTDISPSMASHAKLNMTRIRTVRVAPAELVPSRERIYDWSFSFEPFQLMDPRHGMAIKVAILRALTNNKGAKLVFGPLLFKKNEESFRKIPDIYGATTRISKTGIMCMEHSGETKENRFTVIDILTNDSARNDAKVDIRIMRLLDREYTQGKRPTIQDIAEKTNIESGTVERSLERLHKINSMRWI</sequence>
<comment type="caution">
    <text evidence="1">The sequence shown here is derived from an EMBL/GenBank/DDBJ whole genome shotgun (WGS) entry which is preliminary data.</text>
</comment>
<proteinExistence type="predicted"/>
<accession>A0A8T3YLW3</accession>
<dbReference type="Gene3D" id="3.40.50.150">
    <property type="entry name" value="Vaccinia Virus protein VP39"/>
    <property type="match status" value="1"/>
</dbReference>
<name>A0A8T3YLW3_9ARCH</name>
<dbReference type="AlphaFoldDB" id="A0A8T3YLW3"/>
<organism evidence="1 2">
    <name type="scientific">Candidatus Iainarchaeum sp</name>
    <dbReference type="NCBI Taxonomy" id="3101447"/>
    <lineage>
        <taxon>Archaea</taxon>
        <taxon>Candidatus Iainarchaeota</taxon>
        <taxon>Candidatus Iainarchaeia</taxon>
        <taxon>Candidatus Iainarchaeales</taxon>
        <taxon>Candidatus Iainarchaeaceae</taxon>
        <taxon>Candidatus Iainarchaeum</taxon>
    </lineage>
</organism>
<evidence type="ECO:0000313" key="2">
    <source>
        <dbReference type="Proteomes" id="UP000732298"/>
    </source>
</evidence>
<dbReference type="EMBL" id="JACQPB010000040">
    <property type="protein sequence ID" value="MBI4210690.1"/>
    <property type="molecule type" value="Genomic_DNA"/>
</dbReference>
<evidence type="ECO:0000313" key="1">
    <source>
        <dbReference type="EMBL" id="MBI4210690.1"/>
    </source>
</evidence>
<protein>
    <recommendedName>
        <fullName evidence="3">Methyltransferase domain-containing protein</fullName>
    </recommendedName>
</protein>
<dbReference type="CDD" id="cd02440">
    <property type="entry name" value="AdoMet_MTases"/>
    <property type="match status" value="1"/>
</dbReference>
<dbReference type="Proteomes" id="UP000732298">
    <property type="component" value="Unassembled WGS sequence"/>
</dbReference>
<reference evidence="1" key="1">
    <citation type="submission" date="2020-07" db="EMBL/GenBank/DDBJ databases">
        <title>Huge and variable diversity of episymbiotic CPR bacteria and DPANN archaea in groundwater ecosystems.</title>
        <authorList>
            <person name="He C.Y."/>
            <person name="Keren R."/>
            <person name="Whittaker M."/>
            <person name="Farag I.F."/>
            <person name="Doudna J."/>
            <person name="Cate J.H.D."/>
            <person name="Banfield J.F."/>
        </authorList>
    </citation>
    <scope>NUCLEOTIDE SEQUENCE</scope>
    <source>
        <strain evidence="1">NC_groundwater_1296_Ag_S-0.2um_52_80</strain>
    </source>
</reference>
<dbReference type="InterPro" id="IPR029063">
    <property type="entry name" value="SAM-dependent_MTases_sf"/>
</dbReference>
<dbReference type="SUPFAM" id="SSF53335">
    <property type="entry name" value="S-adenosyl-L-methionine-dependent methyltransferases"/>
    <property type="match status" value="1"/>
</dbReference>
<gene>
    <name evidence="1" type="ORF">HY544_04255</name>
</gene>
<evidence type="ECO:0008006" key="3">
    <source>
        <dbReference type="Google" id="ProtNLM"/>
    </source>
</evidence>